<dbReference type="PANTHER" id="PTHR43163:SF6">
    <property type="entry name" value="DIPEPTIDE TRANSPORT SYSTEM PERMEASE PROTEIN DPPB-RELATED"/>
    <property type="match status" value="1"/>
</dbReference>
<protein>
    <submittedName>
        <fullName evidence="9">ABC transporter permease</fullName>
    </submittedName>
</protein>
<accession>A0ABS3KKU5</accession>
<proteinExistence type="inferred from homology"/>
<feature type="transmembrane region" description="Helical" evidence="7">
    <location>
        <begin position="106"/>
        <end position="128"/>
    </location>
</feature>
<dbReference type="InterPro" id="IPR045621">
    <property type="entry name" value="BPD_transp_1_N"/>
</dbReference>
<dbReference type="Gene3D" id="1.10.3720.10">
    <property type="entry name" value="MetI-like"/>
    <property type="match status" value="1"/>
</dbReference>
<reference evidence="9 10" key="1">
    <citation type="submission" date="2020-09" db="EMBL/GenBank/DDBJ databases">
        <title>Roseomonas.</title>
        <authorList>
            <person name="Zhu W."/>
        </authorList>
    </citation>
    <scope>NUCLEOTIDE SEQUENCE [LARGE SCALE GENOMIC DNA]</scope>
    <source>
        <strain evidence="9 10">573</strain>
    </source>
</reference>
<comment type="caution">
    <text evidence="9">The sequence shown here is derived from an EMBL/GenBank/DDBJ whole genome shotgun (WGS) entry which is preliminary data.</text>
</comment>
<name>A0ABS3KKU5_9PROT</name>
<keyword evidence="6 7" id="KW-0472">Membrane</keyword>
<evidence type="ECO:0000256" key="5">
    <source>
        <dbReference type="ARBA" id="ARBA00022989"/>
    </source>
</evidence>
<comment type="similarity">
    <text evidence="7">Belongs to the binding-protein-dependent transport system permease family.</text>
</comment>
<keyword evidence="2 7" id="KW-0813">Transport</keyword>
<feature type="transmembrane region" description="Helical" evidence="7">
    <location>
        <begin position="140"/>
        <end position="166"/>
    </location>
</feature>
<evidence type="ECO:0000256" key="2">
    <source>
        <dbReference type="ARBA" id="ARBA00022448"/>
    </source>
</evidence>
<evidence type="ECO:0000313" key="9">
    <source>
        <dbReference type="EMBL" id="MBO1078071.1"/>
    </source>
</evidence>
<comment type="subcellular location">
    <subcellularLocation>
        <location evidence="1 7">Cell membrane</location>
        <topology evidence="1 7">Multi-pass membrane protein</topology>
    </subcellularLocation>
</comment>
<evidence type="ECO:0000256" key="6">
    <source>
        <dbReference type="ARBA" id="ARBA00023136"/>
    </source>
</evidence>
<dbReference type="EMBL" id="JACTNG010000001">
    <property type="protein sequence ID" value="MBO1078071.1"/>
    <property type="molecule type" value="Genomic_DNA"/>
</dbReference>
<dbReference type="RefSeq" id="WP_207415451.1">
    <property type="nucleotide sequence ID" value="NZ_CP061179.1"/>
</dbReference>
<dbReference type="PROSITE" id="PS50928">
    <property type="entry name" value="ABC_TM1"/>
    <property type="match status" value="1"/>
</dbReference>
<dbReference type="SUPFAM" id="SSF161098">
    <property type="entry name" value="MetI-like"/>
    <property type="match status" value="1"/>
</dbReference>
<keyword evidence="5 7" id="KW-1133">Transmembrane helix</keyword>
<dbReference type="Pfam" id="PF00528">
    <property type="entry name" value="BPD_transp_1"/>
    <property type="match status" value="1"/>
</dbReference>
<dbReference type="Proteomes" id="UP001518989">
    <property type="component" value="Unassembled WGS sequence"/>
</dbReference>
<sequence length="316" mass="33731">MGHYLLNRLGQALFVLWAAFTVSFLILYVLPGDPILIMLDSRGEGLMVDEAEVAGLRAQYGFDQPVPVQYVTRLWHALQGDFGQSIQLGGPVAGAILKALPQTLQLAGLALAIALVTGFLLAAVATYLRQPWLRNLLLSLPALGVSVPVFWVGLLLLQLFSFRLGWLPAMGNGGPASLVLPAVTLAIPTAAAFAQLLAKSLLASWSQPFVTTALAKGARPLRVHLRHALPNALIPALTMIGISFGQLLAGSVVTETVFSRIGIGRLTEQAVKAQDVPMVQGLVVLSTLVFVLANFAVDLLYPLADPRIVRGAPRNR</sequence>
<keyword evidence="3" id="KW-1003">Cell membrane</keyword>
<feature type="domain" description="ABC transmembrane type-1" evidence="8">
    <location>
        <begin position="100"/>
        <end position="301"/>
    </location>
</feature>
<evidence type="ECO:0000259" key="8">
    <source>
        <dbReference type="PROSITE" id="PS50928"/>
    </source>
</evidence>
<dbReference type="InterPro" id="IPR035906">
    <property type="entry name" value="MetI-like_sf"/>
</dbReference>
<dbReference type="CDD" id="cd06261">
    <property type="entry name" value="TM_PBP2"/>
    <property type="match status" value="1"/>
</dbReference>
<feature type="transmembrane region" description="Helical" evidence="7">
    <location>
        <begin position="228"/>
        <end position="249"/>
    </location>
</feature>
<feature type="transmembrane region" description="Helical" evidence="7">
    <location>
        <begin position="12"/>
        <end position="30"/>
    </location>
</feature>
<evidence type="ECO:0000256" key="1">
    <source>
        <dbReference type="ARBA" id="ARBA00004651"/>
    </source>
</evidence>
<keyword evidence="10" id="KW-1185">Reference proteome</keyword>
<feature type="transmembrane region" description="Helical" evidence="7">
    <location>
        <begin position="178"/>
        <end position="198"/>
    </location>
</feature>
<evidence type="ECO:0000256" key="4">
    <source>
        <dbReference type="ARBA" id="ARBA00022692"/>
    </source>
</evidence>
<evidence type="ECO:0000256" key="3">
    <source>
        <dbReference type="ARBA" id="ARBA00022475"/>
    </source>
</evidence>
<evidence type="ECO:0000313" key="10">
    <source>
        <dbReference type="Proteomes" id="UP001518989"/>
    </source>
</evidence>
<dbReference type="InterPro" id="IPR000515">
    <property type="entry name" value="MetI-like"/>
</dbReference>
<keyword evidence="4 7" id="KW-0812">Transmembrane</keyword>
<feature type="transmembrane region" description="Helical" evidence="7">
    <location>
        <begin position="282"/>
        <end position="304"/>
    </location>
</feature>
<organism evidence="9 10">
    <name type="scientific">Roseomonas haemaphysalidis</name>
    <dbReference type="NCBI Taxonomy" id="2768162"/>
    <lineage>
        <taxon>Bacteria</taxon>
        <taxon>Pseudomonadati</taxon>
        <taxon>Pseudomonadota</taxon>
        <taxon>Alphaproteobacteria</taxon>
        <taxon>Acetobacterales</taxon>
        <taxon>Roseomonadaceae</taxon>
        <taxon>Roseomonas</taxon>
    </lineage>
</organism>
<dbReference type="PANTHER" id="PTHR43163">
    <property type="entry name" value="DIPEPTIDE TRANSPORT SYSTEM PERMEASE PROTEIN DPPB-RELATED"/>
    <property type="match status" value="1"/>
</dbReference>
<gene>
    <name evidence="9" type="ORF">IAI61_03440</name>
</gene>
<evidence type="ECO:0000256" key="7">
    <source>
        <dbReference type="RuleBase" id="RU363032"/>
    </source>
</evidence>
<dbReference type="Pfam" id="PF19300">
    <property type="entry name" value="BPD_transp_1_N"/>
    <property type="match status" value="1"/>
</dbReference>